<organism evidence="3">
    <name type="scientific">Angiostrongylus costaricensis</name>
    <name type="common">Nematode worm</name>
    <dbReference type="NCBI Taxonomy" id="334426"/>
    <lineage>
        <taxon>Eukaryota</taxon>
        <taxon>Metazoa</taxon>
        <taxon>Ecdysozoa</taxon>
        <taxon>Nematoda</taxon>
        <taxon>Chromadorea</taxon>
        <taxon>Rhabditida</taxon>
        <taxon>Rhabditina</taxon>
        <taxon>Rhabditomorpha</taxon>
        <taxon>Strongyloidea</taxon>
        <taxon>Metastrongylidae</taxon>
        <taxon>Angiostrongylus</taxon>
    </lineage>
</organism>
<sequence>MPCKTNEDCGDEEFCDEAVNYDKSSSANVEKMTSFLPKMCFPAPRCAGKAAKEPGGIGIKTCKQSSDCGATEFCDIQSNADNPVAAFNNLGVCCQYDCTEEGSSAIDAANATRKLYARLAADSVQCNNDNDCNTGDERGKCITAKDKGTPIAPLEKGKPLKLCCLYPRRMQEDLYRCLGGDPAYDTAGEVIKCEADKDCNKVAGQPLSDQSTWDFECVTAGGPGDGFCCPGERHC</sequence>
<evidence type="ECO:0000313" key="1">
    <source>
        <dbReference type="EMBL" id="VDM55406.1"/>
    </source>
</evidence>
<dbReference type="AlphaFoldDB" id="A0A0R3PHJ3"/>
<dbReference type="Proteomes" id="UP000267027">
    <property type="component" value="Unassembled WGS sequence"/>
</dbReference>
<reference evidence="1 2" key="2">
    <citation type="submission" date="2018-11" db="EMBL/GenBank/DDBJ databases">
        <authorList>
            <consortium name="Pathogen Informatics"/>
        </authorList>
    </citation>
    <scope>NUCLEOTIDE SEQUENCE [LARGE SCALE GENOMIC DNA]</scope>
    <source>
        <strain evidence="1 2">Costa Rica</strain>
    </source>
</reference>
<proteinExistence type="predicted"/>
<name>A0A0R3PHJ3_ANGCS</name>
<dbReference type="STRING" id="334426.A0A0R3PHJ3"/>
<dbReference type="OrthoDB" id="5804126at2759"/>
<evidence type="ECO:0000313" key="2">
    <source>
        <dbReference type="Proteomes" id="UP000267027"/>
    </source>
</evidence>
<dbReference type="EMBL" id="UYYA01001456">
    <property type="protein sequence ID" value="VDM55406.1"/>
    <property type="molecule type" value="Genomic_DNA"/>
</dbReference>
<dbReference type="WBParaSite" id="ACOC_0000382001-mRNA-1">
    <property type="protein sequence ID" value="ACOC_0000382001-mRNA-1"/>
    <property type="gene ID" value="ACOC_0000382001"/>
</dbReference>
<dbReference type="OMA" id="CFPAPRC"/>
<protein>
    <submittedName>
        <fullName evidence="3">Disintegrin domain-containing protein</fullName>
    </submittedName>
</protein>
<evidence type="ECO:0000313" key="3">
    <source>
        <dbReference type="WBParaSite" id="ACOC_0000382001-mRNA-1"/>
    </source>
</evidence>
<reference evidence="3" key="1">
    <citation type="submission" date="2017-02" db="UniProtKB">
        <authorList>
            <consortium name="WormBaseParasite"/>
        </authorList>
    </citation>
    <scope>IDENTIFICATION</scope>
</reference>
<accession>A0A0R3PHJ3</accession>
<keyword evidence="2" id="KW-1185">Reference proteome</keyword>
<gene>
    <name evidence="1" type="ORF">ACOC_LOCUS3821</name>
</gene>